<evidence type="ECO:0000313" key="3">
    <source>
        <dbReference type="EMBL" id="KAK2169834.1"/>
    </source>
</evidence>
<dbReference type="PROSITE" id="PS50088">
    <property type="entry name" value="ANK_REPEAT"/>
    <property type="match status" value="1"/>
</dbReference>
<protein>
    <recommendedName>
        <fullName evidence="5">Ankyrin repeat domain-containing protein 40</fullName>
    </recommendedName>
</protein>
<dbReference type="Gene3D" id="1.25.40.20">
    <property type="entry name" value="Ankyrin repeat-containing domain"/>
    <property type="match status" value="1"/>
</dbReference>
<dbReference type="InterPro" id="IPR002110">
    <property type="entry name" value="Ankyrin_rpt"/>
</dbReference>
<organism evidence="3 4">
    <name type="scientific">Ridgeia piscesae</name>
    <name type="common">Tubeworm</name>
    <dbReference type="NCBI Taxonomy" id="27915"/>
    <lineage>
        <taxon>Eukaryota</taxon>
        <taxon>Metazoa</taxon>
        <taxon>Spiralia</taxon>
        <taxon>Lophotrochozoa</taxon>
        <taxon>Annelida</taxon>
        <taxon>Polychaeta</taxon>
        <taxon>Sedentaria</taxon>
        <taxon>Canalipalpata</taxon>
        <taxon>Sabellida</taxon>
        <taxon>Siboglinidae</taxon>
        <taxon>Ridgeia</taxon>
    </lineage>
</organism>
<evidence type="ECO:0000313" key="4">
    <source>
        <dbReference type="Proteomes" id="UP001209878"/>
    </source>
</evidence>
<feature type="compositionally biased region" description="Polar residues" evidence="2">
    <location>
        <begin position="148"/>
        <end position="158"/>
    </location>
</feature>
<evidence type="ECO:0008006" key="5">
    <source>
        <dbReference type="Google" id="ProtNLM"/>
    </source>
</evidence>
<dbReference type="Proteomes" id="UP001209878">
    <property type="component" value="Unassembled WGS sequence"/>
</dbReference>
<feature type="repeat" description="ANK" evidence="1">
    <location>
        <begin position="41"/>
        <end position="73"/>
    </location>
</feature>
<feature type="region of interest" description="Disordered" evidence="2">
    <location>
        <begin position="140"/>
        <end position="159"/>
    </location>
</feature>
<reference evidence="3" key="1">
    <citation type="journal article" date="2023" name="Mol. Biol. Evol.">
        <title>Third-Generation Sequencing Reveals the Adaptive Role of the Epigenome in Three Deep-Sea Polychaetes.</title>
        <authorList>
            <person name="Perez M."/>
            <person name="Aroh O."/>
            <person name="Sun Y."/>
            <person name="Lan Y."/>
            <person name="Juniper S.K."/>
            <person name="Young C.R."/>
            <person name="Angers B."/>
            <person name="Qian P.Y."/>
        </authorList>
    </citation>
    <scope>NUCLEOTIDE SEQUENCE</scope>
    <source>
        <strain evidence="3">R07B-5</strain>
    </source>
</reference>
<comment type="caution">
    <text evidence="3">The sequence shown here is derived from an EMBL/GenBank/DDBJ whole genome shotgun (WGS) entry which is preliminary data.</text>
</comment>
<proteinExistence type="predicted"/>
<sequence>MESTKDLEEKLREYSCIGDEEGVRKLILQQGVNVNSQNAVNEWTALHWAAKRGHVGLTSFLLSHGADRNIHTKTGQIALDLATHPNVRSLLGDGDSVSNGVSGKSTELPIVPNYIAHPQFPHTAHDNFYEERQSRLIQKDIQPRPNVPSYSQQTSPQPTDDELVLKVRVANATETDFIEIEMDKTLLTFEALIDTMCSQLDIDRQLVTKVRKLPNTIVRKDKDVRRLVDFQELELVLSNKVLSASSRNYATPSALPIVNSNLTY</sequence>
<dbReference type="SUPFAM" id="SSF48403">
    <property type="entry name" value="Ankyrin repeat"/>
    <property type="match status" value="1"/>
</dbReference>
<dbReference type="EMBL" id="JAODUO010001170">
    <property type="protein sequence ID" value="KAK2169834.1"/>
    <property type="molecule type" value="Genomic_DNA"/>
</dbReference>
<dbReference type="AlphaFoldDB" id="A0AAD9KDR1"/>
<dbReference type="SMART" id="SM00248">
    <property type="entry name" value="ANK"/>
    <property type="match status" value="1"/>
</dbReference>
<keyword evidence="1" id="KW-0040">ANK repeat</keyword>
<dbReference type="InterPro" id="IPR036770">
    <property type="entry name" value="Ankyrin_rpt-contain_sf"/>
</dbReference>
<dbReference type="PROSITE" id="PS50297">
    <property type="entry name" value="ANK_REP_REGION"/>
    <property type="match status" value="1"/>
</dbReference>
<gene>
    <name evidence="3" type="ORF">NP493_1172g00013</name>
</gene>
<name>A0AAD9KDR1_RIDPI</name>
<dbReference type="PANTHER" id="PTHR24192">
    <property type="entry name" value="ANKYRIN REPEAT DOMAIN 40"/>
    <property type="match status" value="1"/>
</dbReference>
<keyword evidence="4" id="KW-1185">Reference proteome</keyword>
<dbReference type="Pfam" id="PF12796">
    <property type="entry name" value="Ank_2"/>
    <property type="match status" value="1"/>
</dbReference>
<evidence type="ECO:0000256" key="2">
    <source>
        <dbReference type="SAM" id="MobiDB-lite"/>
    </source>
</evidence>
<evidence type="ECO:0000256" key="1">
    <source>
        <dbReference type="PROSITE-ProRule" id="PRU00023"/>
    </source>
</evidence>
<dbReference type="InterPro" id="IPR039195">
    <property type="entry name" value="ANKRD40"/>
</dbReference>
<accession>A0AAD9KDR1</accession>
<dbReference type="PANTHER" id="PTHR24192:SF3">
    <property type="entry name" value="ANKYRIN REPEAT DOMAIN 40"/>
    <property type="match status" value="1"/>
</dbReference>